<evidence type="ECO:0000256" key="2">
    <source>
        <dbReference type="ARBA" id="ARBA00022448"/>
    </source>
</evidence>
<comment type="caution">
    <text evidence="9">The sequence shown here is derived from an EMBL/GenBank/DDBJ whole genome shotgun (WGS) entry which is preliminary data.</text>
</comment>
<evidence type="ECO:0000256" key="1">
    <source>
        <dbReference type="ARBA" id="ARBA00004651"/>
    </source>
</evidence>
<organism evidence="9 10">
    <name type="scientific">Enterococcus avium</name>
    <name type="common">Streptococcus avium</name>
    <dbReference type="NCBI Taxonomy" id="33945"/>
    <lineage>
        <taxon>Bacteria</taxon>
        <taxon>Bacillati</taxon>
        <taxon>Bacillota</taxon>
        <taxon>Bacilli</taxon>
        <taxon>Lactobacillales</taxon>
        <taxon>Enterococcaceae</taxon>
        <taxon>Enterococcus</taxon>
    </lineage>
</organism>
<dbReference type="GO" id="GO:0005886">
    <property type="term" value="C:plasma membrane"/>
    <property type="evidence" value="ECO:0007669"/>
    <property type="project" value="UniProtKB-SubCell"/>
</dbReference>
<protein>
    <submittedName>
        <fullName evidence="9">PTS sugar transporter subunit IIC</fullName>
    </submittedName>
</protein>
<keyword evidence="7" id="KW-1133">Transmembrane helix</keyword>
<dbReference type="RefSeq" id="WP_016179246.1">
    <property type="nucleotide sequence ID" value="NZ_CAAKNX010000017.1"/>
</dbReference>
<dbReference type="Proteomes" id="UP000288388">
    <property type="component" value="Unassembled WGS sequence"/>
</dbReference>
<keyword evidence="3" id="KW-1003">Cell membrane</keyword>
<evidence type="ECO:0000256" key="8">
    <source>
        <dbReference type="ARBA" id="ARBA00023136"/>
    </source>
</evidence>
<name>A0A437UQ13_ENTAV</name>
<evidence type="ECO:0000313" key="10">
    <source>
        <dbReference type="Proteomes" id="UP000288388"/>
    </source>
</evidence>
<keyword evidence="2" id="KW-0813">Transport</keyword>
<evidence type="ECO:0000256" key="6">
    <source>
        <dbReference type="ARBA" id="ARBA00022692"/>
    </source>
</evidence>
<keyword evidence="5" id="KW-0598">Phosphotransferase system</keyword>
<dbReference type="PROSITE" id="PS51106">
    <property type="entry name" value="PTS_EIIC_TYPE_4"/>
    <property type="match status" value="1"/>
</dbReference>
<keyword evidence="4 9" id="KW-0762">Sugar transport</keyword>
<dbReference type="AlphaFoldDB" id="A0A437UQ13"/>
<comment type="subcellular location">
    <subcellularLocation>
        <location evidence="1">Cell membrane</location>
        <topology evidence="1">Multi-pass membrane protein</topology>
    </subcellularLocation>
</comment>
<keyword evidence="8" id="KW-0472">Membrane</keyword>
<accession>A0A437UQ13</accession>
<keyword evidence="6" id="KW-0812">Transmembrane</keyword>
<evidence type="ECO:0000256" key="5">
    <source>
        <dbReference type="ARBA" id="ARBA00022683"/>
    </source>
</evidence>
<dbReference type="InterPro" id="IPR050303">
    <property type="entry name" value="GatZ_KbaZ_carbometab"/>
</dbReference>
<evidence type="ECO:0000313" key="9">
    <source>
        <dbReference type="EMBL" id="RVU95724.1"/>
    </source>
</evidence>
<dbReference type="PANTHER" id="PTHR32502">
    <property type="entry name" value="N-ACETYLGALACTOSAMINE PERMEASE II COMPONENT-RELATED"/>
    <property type="match status" value="1"/>
</dbReference>
<dbReference type="InterPro" id="IPR004700">
    <property type="entry name" value="PTS_IIC_man"/>
</dbReference>
<gene>
    <name evidence="9" type="ORF">EK398_13200</name>
</gene>
<evidence type="ECO:0000256" key="7">
    <source>
        <dbReference type="ARBA" id="ARBA00022989"/>
    </source>
</evidence>
<sequence>MDSNFGMALTAGLLYFIGHCKIGYWFYDVPGQPLFIGMIFGLVSGDLKTGLMLGGTIQLVYLGMIMPGGNLPSDPTLASVIAIPIALKTGLTAEQAVVLAVPFGVLGVFIDQIRRTMNAMFIHRADSFAEEGKDRGIFREGVIYPIIQGFILRFPIVFLVTLFGSDVVNNIMNFLPEWIMHGLEVAGGLLPALGFAIVVYTIGKKSILPYFIIGYFAVVYLGLNTMATAVFGLCIAILVVSTKKMESEGA</sequence>
<reference evidence="9 10" key="1">
    <citation type="submission" date="2018-12" db="EMBL/GenBank/DDBJ databases">
        <title>A novel vanA-carrying plasmid in a clinical isolate of Enterococcus avium.</title>
        <authorList>
            <person name="Bernasconi O.J."/>
            <person name="Luzzaro F."/>
            <person name="Endimiani A."/>
        </authorList>
    </citation>
    <scope>NUCLEOTIDE SEQUENCE [LARGE SCALE GENOMIC DNA]</scope>
    <source>
        <strain evidence="9 10">LC0559/18</strain>
    </source>
</reference>
<dbReference type="PANTHER" id="PTHR32502:SF8">
    <property type="entry name" value="N-ACETYLGALACTOSAMINE PERMEASE IIC COMPONENT 1"/>
    <property type="match status" value="1"/>
</dbReference>
<dbReference type="GO" id="GO:0009401">
    <property type="term" value="P:phosphoenolpyruvate-dependent sugar phosphotransferase system"/>
    <property type="evidence" value="ECO:0007669"/>
    <property type="project" value="UniProtKB-KW"/>
</dbReference>
<proteinExistence type="predicted"/>
<dbReference type="EMBL" id="RYZS01000001">
    <property type="protein sequence ID" value="RVU95724.1"/>
    <property type="molecule type" value="Genomic_DNA"/>
</dbReference>
<evidence type="ECO:0000256" key="3">
    <source>
        <dbReference type="ARBA" id="ARBA00022475"/>
    </source>
</evidence>
<evidence type="ECO:0000256" key="4">
    <source>
        <dbReference type="ARBA" id="ARBA00022597"/>
    </source>
</evidence>
<dbReference type="Pfam" id="PF03609">
    <property type="entry name" value="EII-Sor"/>
    <property type="match status" value="1"/>
</dbReference>